<dbReference type="EMBL" id="CAEY01000211">
    <property type="status" value="NOT_ANNOTATED_CDS"/>
    <property type="molecule type" value="Genomic_DNA"/>
</dbReference>
<name>T1KLP7_TETUR</name>
<dbReference type="OMA" id="NAWHPSE"/>
<evidence type="ECO:0008006" key="4">
    <source>
        <dbReference type="Google" id="ProtNLM"/>
    </source>
</evidence>
<feature type="region of interest" description="Disordered" evidence="1">
    <location>
        <begin position="319"/>
        <end position="340"/>
    </location>
</feature>
<dbReference type="AlphaFoldDB" id="T1KLP7"/>
<accession>T1KLP7</accession>
<organism evidence="2 3">
    <name type="scientific">Tetranychus urticae</name>
    <name type="common">Two-spotted spider mite</name>
    <dbReference type="NCBI Taxonomy" id="32264"/>
    <lineage>
        <taxon>Eukaryota</taxon>
        <taxon>Metazoa</taxon>
        <taxon>Ecdysozoa</taxon>
        <taxon>Arthropoda</taxon>
        <taxon>Chelicerata</taxon>
        <taxon>Arachnida</taxon>
        <taxon>Acari</taxon>
        <taxon>Acariformes</taxon>
        <taxon>Trombidiformes</taxon>
        <taxon>Prostigmata</taxon>
        <taxon>Eleutherengona</taxon>
        <taxon>Raphignathae</taxon>
        <taxon>Tetranychoidea</taxon>
        <taxon>Tetranychidae</taxon>
        <taxon>Tetranychus</taxon>
    </lineage>
</organism>
<dbReference type="HOGENOM" id="CLU_724286_0_0_1"/>
<keyword evidence="3" id="KW-1185">Reference proteome</keyword>
<feature type="region of interest" description="Disordered" evidence="1">
    <location>
        <begin position="1"/>
        <end position="24"/>
    </location>
</feature>
<feature type="compositionally biased region" description="Low complexity" evidence="1">
    <location>
        <begin position="1"/>
        <end position="16"/>
    </location>
</feature>
<reference evidence="3" key="1">
    <citation type="submission" date="2011-08" db="EMBL/GenBank/DDBJ databases">
        <authorList>
            <person name="Rombauts S."/>
        </authorList>
    </citation>
    <scope>NUCLEOTIDE SEQUENCE</scope>
    <source>
        <strain evidence="3">London</strain>
    </source>
</reference>
<sequence length="382" mass="44472">MMQQDSYQQNYQQPQMVDEDLFRQQMEQQQYYNQQYEQQVLQEHYRQQEERRLQEMQQQQQQQQVFEQFYDNNNYDSQNTRQAASKPLVLHMGSLVQFPSKDPNPNAPKPPEAPHLGEEVQARDFVRPTVLQFPRSIRDPNAKLPDGSHLGEEEHRPLLRQGGVVQFPKEFKQPLDLKGYHPVDEVVKETMPQAEVEHPDHLLPSQARKQQTYITHPVHSVTRVKPAFSNEPGSRRSNVQWPPQRSSIRHLPRVGFNSGHIHPEGSKHFIWPPPRPQFHRSMQELPPPGSGPASNAWHPSELTNGESGYPHYRATTVGRIKPVWPPPGRSQLKKQSSLPETRKQLHGFEEYMRHHAGIHVPPTYHAPPGTQYYETQYELVQG</sequence>
<dbReference type="KEGG" id="tut:107365307"/>
<evidence type="ECO:0000313" key="3">
    <source>
        <dbReference type="Proteomes" id="UP000015104"/>
    </source>
</evidence>
<dbReference type="Proteomes" id="UP000015104">
    <property type="component" value="Unassembled WGS sequence"/>
</dbReference>
<reference evidence="2" key="2">
    <citation type="submission" date="2015-06" db="UniProtKB">
        <authorList>
            <consortium name="EnsemblMetazoa"/>
        </authorList>
    </citation>
    <scope>IDENTIFICATION</scope>
</reference>
<dbReference type="OrthoDB" id="44841at2759"/>
<evidence type="ECO:0000313" key="2">
    <source>
        <dbReference type="EnsemblMetazoa" id="tetur14g03190.1"/>
    </source>
</evidence>
<gene>
    <name evidence="2" type="primary">107365307</name>
</gene>
<proteinExistence type="predicted"/>
<dbReference type="EnsemblMetazoa" id="tetur14g03190.1">
    <property type="protein sequence ID" value="tetur14g03190.1"/>
    <property type="gene ID" value="tetur14g03190"/>
</dbReference>
<feature type="region of interest" description="Disordered" evidence="1">
    <location>
        <begin position="96"/>
        <end position="115"/>
    </location>
</feature>
<protein>
    <recommendedName>
        <fullName evidence="4">Zasp-like motif domain-containing protein</fullName>
    </recommendedName>
</protein>
<evidence type="ECO:0000256" key="1">
    <source>
        <dbReference type="SAM" id="MobiDB-lite"/>
    </source>
</evidence>